<name>A0A381ZV27_9ZZZZ</name>
<gene>
    <name evidence="1" type="ORF">METZ01_LOCUS145944</name>
</gene>
<proteinExistence type="predicted"/>
<sequence>MLKSVFLFNYQADVDASFDLSTTLSLKIF</sequence>
<organism evidence="1">
    <name type="scientific">marine metagenome</name>
    <dbReference type="NCBI Taxonomy" id="408172"/>
    <lineage>
        <taxon>unclassified sequences</taxon>
        <taxon>metagenomes</taxon>
        <taxon>ecological metagenomes</taxon>
    </lineage>
</organism>
<evidence type="ECO:0000313" key="1">
    <source>
        <dbReference type="EMBL" id="SVA93090.1"/>
    </source>
</evidence>
<accession>A0A381ZV27</accession>
<dbReference type="EMBL" id="UINC01022774">
    <property type="protein sequence ID" value="SVA93090.1"/>
    <property type="molecule type" value="Genomic_DNA"/>
</dbReference>
<reference evidence="1" key="1">
    <citation type="submission" date="2018-05" db="EMBL/GenBank/DDBJ databases">
        <authorList>
            <person name="Lanie J.A."/>
            <person name="Ng W.-L."/>
            <person name="Kazmierczak K.M."/>
            <person name="Andrzejewski T.M."/>
            <person name="Davidsen T.M."/>
            <person name="Wayne K.J."/>
            <person name="Tettelin H."/>
            <person name="Glass J.I."/>
            <person name="Rusch D."/>
            <person name="Podicherti R."/>
            <person name="Tsui H.-C.T."/>
            <person name="Winkler M.E."/>
        </authorList>
    </citation>
    <scope>NUCLEOTIDE SEQUENCE</scope>
</reference>
<dbReference type="AlphaFoldDB" id="A0A381ZV27"/>
<protein>
    <submittedName>
        <fullName evidence="1">Uncharacterized protein</fullName>
    </submittedName>
</protein>